<reference evidence="7 8" key="1">
    <citation type="journal article" date="2016" name="DNA Res.">
        <title>The draft genome of MD-2 pineapple using hybrid error correction of long reads.</title>
        <authorList>
            <person name="Redwan R.M."/>
            <person name="Saidin A."/>
            <person name="Kumar S.V."/>
        </authorList>
    </citation>
    <scope>NUCLEOTIDE SEQUENCE [LARGE SCALE GENOMIC DNA]</scope>
    <source>
        <strain evidence="8">cv. MD2</strain>
        <tissue evidence="7">Leaf</tissue>
    </source>
</reference>
<dbReference type="GO" id="GO:0005737">
    <property type="term" value="C:cytoplasm"/>
    <property type="evidence" value="ECO:0007669"/>
    <property type="project" value="TreeGrafter"/>
</dbReference>
<evidence type="ECO:0000313" key="8">
    <source>
        <dbReference type="Proteomes" id="UP000092600"/>
    </source>
</evidence>
<dbReference type="Pfam" id="PF00641">
    <property type="entry name" value="Zn_ribbon_RanBP"/>
    <property type="match status" value="2"/>
</dbReference>
<dbReference type="SUPFAM" id="SSF90209">
    <property type="entry name" value="Ran binding protein zinc finger-like"/>
    <property type="match status" value="1"/>
</dbReference>
<dbReference type="Proteomes" id="UP000092600">
    <property type="component" value="Unassembled WGS sequence"/>
</dbReference>
<dbReference type="PROSITE" id="PS50199">
    <property type="entry name" value="ZF_RANBP2_2"/>
    <property type="match status" value="2"/>
</dbReference>
<dbReference type="GO" id="GO:0003729">
    <property type="term" value="F:mRNA binding"/>
    <property type="evidence" value="ECO:0007669"/>
    <property type="project" value="TreeGrafter"/>
</dbReference>
<feature type="compositionally biased region" description="Polar residues" evidence="5">
    <location>
        <begin position="658"/>
        <end position="668"/>
    </location>
</feature>
<evidence type="ECO:0000256" key="2">
    <source>
        <dbReference type="ARBA" id="ARBA00022771"/>
    </source>
</evidence>
<dbReference type="GO" id="GO:0008270">
    <property type="term" value="F:zinc ion binding"/>
    <property type="evidence" value="ECO:0007669"/>
    <property type="project" value="UniProtKB-KW"/>
</dbReference>
<evidence type="ECO:0000256" key="1">
    <source>
        <dbReference type="ARBA" id="ARBA00022723"/>
    </source>
</evidence>
<feature type="compositionally biased region" description="Polar residues" evidence="5">
    <location>
        <begin position="614"/>
        <end position="637"/>
    </location>
</feature>
<feature type="region of interest" description="Disordered" evidence="5">
    <location>
        <begin position="382"/>
        <end position="492"/>
    </location>
</feature>
<feature type="domain" description="RanBP2-type" evidence="6">
    <location>
        <begin position="290"/>
        <end position="319"/>
    </location>
</feature>
<feature type="region of interest" description="Disordered" evidence="5">
    <location>
        <begin position="70"/>
        <end position="89"/>
    </location>
</feature>
<dbReference type="AlphaFoldDB" id="A0A199W6Y9"/>
<dbReference type="Gene3D" id="4.10.1060.10">
    <property type="entry name" value="Zinc finger, RanBP2-type"/>
    <property type="match status" value="2"/>
</dbReference>
<proteinExistence type="predicted"/>
<feature type="region of interest" description="Disordered" evidence="5">
    <location>
        <begin position="747"/>
        <end position="769"/>
    </location>
</feature>
<evidence type="ECO:0000256" key="3">
    <source>
        <dbReference type="ARBA" id="ARBA00022833"/>
    </source>
</evidence>
<dbReference type="PANTHER" id="PTHR23111:SF30">
    <property type="entry name" value="ZINC FINGER PROTEIN VAR3, CHLOROPLASTIC"/>
    <property type="match status" value="1"/>
</dbReference>
<comment type="caution">
    <text evidence="7">The sequence shown here is derived from an EMBL/GenBank/DDBJ whole genome shotgun (WGS) entry which is preliminary data.</text>
</comment>
<feature type="compositionally biased region" description="Basic and acidic residues" evidence="5">
    <location>
        <begin position="438"/>
        <end position="451"/>
    </location>
</feature>
<gene>
    <name evidence="7" type="ORF">ACMD2_08042</name>
</gene>
<feature type="compositionally biased region" description="Polar residues" evidence="5">
    <location>
        <begin position="464"/>
        <end position="482"/>
    </location>
</feature>
<name>A0A199W6Y9_ANACO</name>
<dbReference type="EMBL" id="LSRQ01000144">
    <property type="protein sequence ID" value="OAY85006.1"/>
    <property type="molecule type" value="Genomic_DNA"/>
</dbReference>
<accession>A0A199W6Y9</accession>
<keyword evidence="1" id="KW-0479">Metal-binding</keyword>
<dbReference type="PANTHER" id="PTHR23111">
    <property type="entry name" value="ZINC FINGER PROTEIN"/>
    <property type="match status" value="1"/>
</dbReference>
<feature type="compositionally biased region" description="Low complexity" evidence="5">
    <location>
        <begin position="638"/>
        <end position="649"/>
    </location>
</feature>
<evidence type="ECO:0000256" key="4">
    <source>
        <dbReference type="PROSITE-ProRule" id="PRU00322"/>
    </source>
</evidence>
<feature type="compositionally biased region" description="Polar residues" evidence="5">
    <location>
        <begin position="578"/>
        <end position="606"/>
    </location>
</feature>
<evidence type="ECO:0000259" key="6">
    <source>
        <dbReference type="PROSITE" id="PS50199"/>
    </source>
</evidence>
<sequence>MGGASKLLMLLSTPFSLMYPRPSALRLASLSAAPGLARGRRFLSSSSSAAAHRRPEFAVRAAAEPGHAHGVVGEGHAEAPPPPPPFPGSRVVARPWPEWTRLVEHLAAGGYADRLGAVSSVAIGGSVGGGDDDSFFDREGLTEEFIKTAGTCLSFARDRPELLRMLSKKDIEVIVENGSPLVFRNGDNSIRRMRSFLNGSESNVLESETAKTVDIIRYLLSYIFNPDGTVDASNSKAKELTEASVRNLFAELVSVSGTVRATSILESTRQPPLQQHEQLSRPPGQNIEMKRGDWICPTCSFMNFARNMRCLECNEVRPKRVLTGGEWECPQCDFFNYGRNMSCLRCDCKRPGELPVNPLAPSGSTVFNRTSSVEQILNGSNVQFRNNSGIGGPSSGTQFGRFSGAGSDKSSISETLDRILGRPSASSGSNNENVNSSENRENLVNQRRDPNHVPFVPLPPDMFATTQNTNPNTQSAENTIANRSEKEDSDAAERWSKKVAELDNTADLSSAISDEDFPEIMPMRKGENRFVISKKKDRSLTSPQYKRRIALEQANNSNFVPFVPFPPDYFAKKDKSSEANASPTVGSTEGSRPPETNGTNLSQNNLNEKKASSAYGTANDSSQEPNTSGYSRSNNSWNSGYSTNNTFGSSSGGGVSTQQPESASNSKESWNRGFPGKSLEGSAVKDPDPLDMSEEAKAERWFRRAAQIKDISELANIPDEDFPEIMPMRKGVNRFVVSKRKTPLERRLTSPQYRRNLPIVSSEPEKDSN</sequence>
<keyword evidence="2 4" id="KW-0863">Zinc-finger</keyword>
<dbReference type="InterPro" id="IPR036443">
    <property type="entry name" value="Znf_RanBP2_sf"/>
</dbReference>
<dbReference type="PROSITE" id="PS01358">
    <property type="entry name" value="ZF_RANBP2_1"/>
    <property type="match status" value="2"/>
</dbReference>
<evidence type="ECO:0000313" key="7">
    <source>
        <dbReference type="EMBL" id="OAY85006.1"/>
    </source>
</evidence>
<feature type="domain" description="RanBP2-type" evidence="6">
    <location>
        <begin position="323"/>
        <end position="352"/>
    </location>
</feature>
<keyword evidence="3" id="KW-0862">Zinc</keyword>
<feature type="compositionally biased region" description="Basic and acidic residues" evidence="5">
    <location>
        <begin position="483"/>
        <end position="492"/>
    </location>
</feature>
<protein>
    <submittedName>
        <fullName evidence="7">Zinc finger protein VAR3, chloroplastic</fullName>
    </submittedName>
</protein>
<feature type="region of interest" description="Disordered" evidence="5">
    <location>
        <begin position="573"/>
        <end position="692"/>
    </location>
</feature>
<organism evidence="7 8">
    <name type="scientific">Ananas comosus</name>
    <name type="common">Pineapple</name>
    <name type="synonym">Ananas ananas</name>
    <dbReference type="NCBI Taxonomy" id="4615"/>
    <lineage>
        <taxon>Eukaryota</taxon>
        <taxon>Viridiplantae</taxon>
        <taxon>Streptophyta</taxon>
        <taxon>Embryophyta</taxon>
        <taxon>Tracheophyta</taxon>
        <taxon>Spermatophyta</taxon>
        <taxon>Magnoliopsida</taxon>
        <taxon>Liliopsida</taxon>
        <taxon>Poales</taxon>
        <taxon>Bromeliaceae</taxon>
        <taxon>Bromelioideae</taxon>
        <taxon>Ananas</taxon>
    </lineage>
</organism>
<feature type="compositionally biased region" description="Low complexity" evidence="5">
    <location>
        <begin position="424"/>
        <end position="437"/>
    </location>
</feature>
<dbReference type="SMART" id="SM00547">
    <property type="entry name" value="ZnF_RBZ"/>
    <property type="match status" value="2"/>
</dbReference>
<feature type="compositionally biased region" description="Basic and acidic residues" evidence="5">
    <location>
        <begin position="683"/>
        <end position="692"/>
    </location>
</feature>
<dbReference type="InterPro" id="IPR001876">
    <property type="entry name" value="Znf_RanBP2"/>
</dbReference>
<dbReference type="STRING" id="4615.A0A199W6Y9"/>
<evidence type="ECO:0000256" key="5">
    <source>
        <dbReference type="SAM" id="MobiDB-lite"/>
    </source>
</evidence>